<dbReference type="EMBL" id="LAFY01005772">
    <property type="protein sequence ID" value="KJX92881.1"/>
    <property type="molecule type" value="Genomic_DNA"/>
</dbReference>
<dbReference type="PANTHER" id="PTHR15410:SF2">
    <property type="entry name" value="HIRA-INTERACTING PROTEIN 3"/>
    <property type="match status" value="1"/>
</dbReference>
<protein>
    <submittedName>
        <fullName evidence="2">Uncharacterized protein</fullName>
    </submittedName>
</protein>
<reference evidence="2 3" key="1">
    <citation type="submission" date="2015-03" db="EMBL/GenBank/DDBJ databases">
        <title>RNA-seq based gene annotation and comparative genomics of four Zymoseptoria species reveal species-specific pathogenicity related genes and transposable element activity.</title>
        <authorList>
            <person name="Grandaubert J."/>
            <person name="Bhattacharyya A."/>
            <person name="Stukenbrock E.H."/>
        </authorList>
    </citation>
    <scope>NUCLEOTIDE SEQUENCE [LARGE SCALE GENOMIC DNA]</scope>
    <source>
        <strain evidence="2 3">Zb18110</strain>
    </source>
</reference>
<feature type="compositionally biased region" description="Acidic residues" evidence="1">
    <location>
        <begin position="73"/>
        <end position="84"/>
    </location>
</feature>
<accession>A0A0F4G688</accession>
<proteinExistence type="predicted"/>
<feature type="region of interest" description="Disordered" evidence="1">
    <location>
        <begin position="365"/>
        <end position="459"/>
    </location>
</feature>
<feature type="region of interest" description="Disordered" evidence="1">
    <location>
        <begin position="42"/>
        <end position="330"/>
    </location>
</feature>
<dbReference type="Proteomes" id="UP000033647">
    <property type="component" value="Unassembled WGS sequence"/>
</dbReference>
<feature type="compositionally biased region" description="Acidic residues" evidence="1">
    <location>
        <begin position="412"/>
        <end position="431"/>
    </location>
</feature>
<dbReference type="InterPro" id="IPR037647">
    <property type="entry name" value="HIRIP3"/>
</dbReference>
<feature type="compositionally biased region" description="Basic and acidic residues" evidence="1">
    <location>
        <begin position="377"/>
        <end position="411"/>
    </location>
</feature>
<evidence type="ECO:0000313" key="3">
    <source>
        <dbReference type="Proteomes" id="UP000033647"/>
    </source>
</evidence>
<dbReference type="PANTHER" id="PTHR15410">
    <property type="entry name" value="HIRA-INTERACTING PROTEIN 3"/>
    <property type="match status" value="1"/>
</dbReference>
<evidence type="ECO:0000256" key="1">
    <source>
        <dbReference type="SAM" id="MobiDB-lite"/>
    </source>
</evidence>
<dbReference type="AlphaFoldDB" id="A0A0F4G688"/>
<feature type="compositionally biased region" description="Basic and acidic residues" evidence="1">
    <location>
        <begin position="319"/>
        <end position="330"/>
    </location>
</feature>
<dbReference type="OrthoDB" id="552755at2759"/>
<dbReference type="STRING" id="1047168.A0A0F4G688"/>
<feature type="compositionally biased region" description="Low complexity" evidence="1">
    <location>
        <begin position="299"/>
        <end position="316"/>
    </location>
</feature>
<sequence>MSDSDPTSVGLPADTEIEDCLRVIVRLGVKNEEEITVNKARQQAEKELGLDDGFLKNDAKWKAKSKSIITDTMQEDDEEDEEPSLESPDKPGAETPEKSPPKAKARPAAKAGKKRKSDDAPSARTKRRKTAESDDEASESFGHGCEEDEVVESKEDSANDSDSFAEDATPAKPNKRKAPAKQSKVQKKPAEKKSTAKATKGKPTGKKSTDTIIDDSNSESEAPAKSTAAKAARKKPTSDPEEDTKAESKSTGDASELSDPPANISDNAPNAGHPIASDNESEMSILIDDPPPKKKRNSKASASEPKAKATKSSTTASKKKGEPLSKNEEEIKRLQGWLVKCGIRKLWHRELASCDTEKAKVQHLKKMLEDAGMEGRPSNEKAKSIKEARELQEEIEAAKEFEKKWGQGKDDDGTESEGDGDDDDGPEEDATDENKAGAKPKRVLPKGFVDFGDSGDESE</sequence>
<feature type="compositionally biased region" description="Basic and acidic residues" evidence="1">
    <location>
        <begin position="87"/>
        <end position="100"/>
    </location>
</feature>
<organism evidence="2 3">
    <name type="scientific">Zymoseptoria brevis</name>
    <dbReference type="NCBI Taxonomy" id="1047168"/>
    <lineage>
        <taxon>Eukaryota</taxon>
        <taxon>Fungi</taxon>
        <taxon>Dikarya</taxon>
        <taxon>Ascomycota</taxon>
        <taxon>Pezizomycotina</taxon>
        <taxon>Dothideomycetes</taxon>
        <taxon>Dothideomycetidae</taxon>
        <taxon>Mycosphaerellales</taxon>
        <taxon>Mycosphaerellaceae</taxon>
        <taxon>Zymoseptoria</taxon>
    </lineage>
</organism>
<feature type="compositionally biased region" description="Low complexity" evidence="1">
    <location>
        <begin position="219"/>
        <end position="230"/>
    </location>
</feature>
<gene>
    <name evidence="2" type="ORF">TI39_contig5817g00009</name>
</gene>
<name>A0A0F4G688_9PEZI</name>
<feature type="compositionally biased region" description="Basic and acidic residues" evidence="1">
    <location>
        <begin position="42"/>
        <end position="61"/>
    </location>
</feature>
<dbReference type="GO" id="GO:0005634">
    <property type="term" value="C:nucleus"/>
    <property type="evidence" value="ECO:0007669"/>
    <property type="project" value="TreeGrafter"/>
</dbReference>
<feature type="compositionally biased region" description="Basic residues" evidence="1">
    <location>
        <begin position="101"/>
        <end position="115"/>
    </location>
</feature>
<keyword evidence="3" id="KW-1185">Reference proteome</keyword>
<comment type="caution">
    <text evidence="2">The sequence shown here is derived from an EMBL/GenBank/DDBJ whole genome shotgun (WGS) entry which is preliminary data.</text>
</comment>
<evidence type="ECO:0000313" key="2">
    <source>
        <dbReference type="EMBL" id="KJX92881.1"/>
    </source>
</evidence>
<feature type="compositionally biased region" description="Basic residues" evidence="1">
    <location>
        <begin position="173"/>
        <end position="187"/>
    </location>
</feature>